<dbReference type="RefSeq" id="XP_008081333.1">
    <property type="nucleotide sequence ID" value="XM_008083142.1"/>
</dbReference>
<evidence type="ECO:0000256" key="1">
    <source>
        <dbReference type="SAM" id="MobiDB-lite"/>
    </source>
</evidence>
<dbReference type="HOGENOM" id="CLU_1660930_0_0_1"/>
<feature type="compositionally biased region" description="Low complexity" evidence="1">
    <location>
        <begin position="20"/>
        <end position="42"/>
    </location>
</feature>
<name>S3D361_GLAL2</name>
<dbReference type="Proteomes" id="UP000016922">
    <property type="component" value="Unassembled WGS sequence"/>
</dbReference>
<feature type="transmembrane region" description="Helical" evidence="2">
    <location>
        <begin position="103"/>
        <end position="125"/>
    </location>
</feature>
<dbReference type="EMBL" id="KE145361">
    <property type="protein sequence ID" value="EPE31604.1"/>
    <property type="molecule type" value="Genomic_DNA"/>
</dbReference>
<protein>
    <submittedName>
        <fullName evidence="3">Uncharacterized protein</fullName>
    </submittedName>
</protein>
<evidence type="ECO:0000313" key="4">
    <source>
        <dbReference type="Proteomes" id="UP000016922"/>
    </source>
</evidence>
<gene>
    <name evidence="3" type="ORF">GLAREA_12360</name>
</gene>
<organism evidence="3 4">
    <name type="scientific">Glarea lozoyensis (strain ATCC 20868 / MF5171)</name>
    <dbReference type="NCBI Taxonomy" id="1116229"/>
    <lineage>
        <taxon>Eukaryota</taxon>
        <taxon>Fungi</taxon>
        <taxon>Dikarya</taxon>
        <taxon>Ascomycota</taxon>
        <taxon>Pezizomycotina</taxon>
        <taxon>Leotiomycetes</taxon>
        <taxon>Helotiales</taxon>
        <taxon>Helotiaceae</taxon>
        <taxon>Glarea</taxon>
    </lineage>
</organism>
<sequence>MPFRASRVQSRLLSSEDISEIPISPRPSTTLTLDTSPSLPSPQNFSPYTDPSSPITTSPLRNYIPTKWFSATQHTEYQALADIGGGEIRGGDRERRKKVWEMVALGALVLVLVGVVTFCVGWGMVKTMDGNGKEKGEGSGKELERRWWGLGVKGWGMGW</sequence>
<evidence type="ECO:0000256" key="2">
    <source>
        <dbReference type="SAM" id="Phobius"/>
    </source>
</evidence>
<dbReference type="GeneID" id="19471401"/>
<keyword evidence="2" id="KW-0472">Membrane</keyword>
<dbReference type="AlphaFoldDB" id="S3D361"/>
<proteinExistence type="predicted"/>
<accession>S3D361</accession>
<reference evidence="3 4" key="1">
    <citation type="journal article" date="2013" name="BMC Genomics">
        <title>Genomics-driven discovery of the pneumocandin biosynthetic gene cluster in the fungus Glarea lozoyensis.</title>
        <authorList>
            <person name="Chen L."/>
            <person name="Yue Q."/>
            <person name="Zhang X."/>
            <person name="Xiang M."/>
            <person name="Wang C."/>
            <person name="Li S."/>
            <person name="Che Y."/>
            <person name="Ortiz-Lopez F.J."/>
            <person name="Bills G.F."/>
            <person name="Liu X."/>
            <person name="An Z."/>
        </authorList>
    </citation>
    <scope>NUCLEOTIDE SEQUENCE [LARGE SCALE GENOMIC DNA]</scope>
    <source>
        <strain evidence="4">ATCC 20868 / MF5171</strain>
    </source>
</reference>
<keyword evidence="2" id="KW-1133">Transmembrane helix</keyword>
<feature type="region of interest" description="Disordered" evidence="1">
    <location>
        <begin position="1"/>
        <end position="58"/>
    </location>
</feature>
<dbReference type="KEGG" id="glz:GLAREA_12360"/>
<feature type="compositionally biased region" description="Polar residues" evidence="1">
    <location>
        <begin position="43"/>
        <end position="58"/>
    </location>
</feature>
<evidence type="ECO:0000313" key="3">
    <source>
        <dbReference type="EMBL" id="EPE31604.1"/>
    </source>
</evidence>
<keyword evidence="4" id="KW-1185">Reference proteome</keyword>
<keyword evidence="2" id="KW-0812">Transmembrane</keyword>